<sequence length="147" mass="15601">MDGTRSRGRLSISAIATLALVGLQIACAVVILGLVGVRFTRLSFTAAVYSIVIAVVTIATCLGLGYLAIRPPARRLVILATFAWQAALVVLWAAVAGVTGRERGTGLRVAMALSIVELFTFLFGSVLNGLVLWRGRSVVNRKMNDTV</sequence>
<dbReference type="AlphaFoldDB" id="A0A438MXU7"/>
<feature type="transmembrane region" description="Helical" evidence="1">
    <location>
        <begin position="110"/>
        <end position="133"/>
    </location>
</feature>
<keyword evidence="1" id="KW-1133">Transmembrane helix</keyword>
<keyword evidence="1" id="KW-0472">Membrane</keyword>
<dbReference type="EMBL" id="NAJM01000045">
    <property type="protein sequence ID" value="RVX67745.1"/>
    <property type="molecule type" value="Genomic_DNA"/>
</dbReference>
<organism evidence="2 3">
    <name type="scientific">Exophiala mesophila</name>
    <name type="common">Black yeast-like fungus</name>
    <dbReference type="NCBI Taxonomy" id="212818"/>
    <lineage>
        <taxon>Eukaryota</taxon>
        <taxon>Fungi</taxon>
        <taxon>Dikarya</taxon>
        <taxon>Ascomycota</taxon>
        <taxon>Pezizomycotina</taxon>
        <taxon>Eurotiomycetes</taxon>
        <taxon>Chaetothyriomycetidae</taxon>
        <taxon>Chaetothyriales</taxon>
        <taxon>Herpotrichiellaceae</taxon>
        <taxon>Exophiala</taxon>
    </lineage>
</organism>
<gene>
    <name evidence="2" type="ORF">B0A52_07868</name>
</gene>
<feature type="transmembrane region" description="Helical" evidence="1">
    <location>
        <begin position="76"/>
        <end position="98"/>
    </location>
</feature>
<evidence type="ECO:0000313" key="3">
    <source>
        <dbReference type="Proteomes" id="UP000288859"/>
    </source>
</evidence>
<feature type="transmembrane region" description="Helical" evidence="1">
    <location>
        <begin position="47"/>
        <end position="69"/>
    </location>
</feature>
<dbReference type="Proteomes" id="UP000288859">
    <property type="component" value="Unassembled WGS sequence"/>
</dbReference>
<protein>
    <submittedName>
        <fullName evidence="2">Uncharacterized protein</fullName>
    </submittedName>
</protein>
<evidence type="ECO:0000256" key="1">
    <source>
        <dbReference type="SAM" id="Phobius"/>
    </source>
</evidence>
<feature type="transmembrane region" description="Helical" evidence="1">
    <location>
        <begin position="12"/>
        <end position="35"/>
    </location>
</feature>
<proteinExistence type="predicted"/>
<dbReference type="OrthoDB" id="10570781at2759"/>
<reference evidence="2 3" key="1">
    <citation type="submission" date="2017-03" db="EMBL/GenBank/DDBJ databases">
        <title>Genomes of endolithic fungi from Antarctica.</title>
        <authorList>
            <person name="Coleine C."/>
            <person name="Masonjones S."/>
            <person name="Stajich J.E."/>
        </authorList>
    </citation>
    <scope>NUCLEOTIDE SEQUENCE [LARGE SCALE GENOMIC DNA]</scope>
    <source>
        <strain evidence="2 3">CCFEE 6314</strain>
    </source>
</reference>
<comment type="caution">
    <text evidence="2">The sequence shown here is derived from an EMBL/GenBank/DDBJ whole genome shotgun (WGS) entry which is preliminary data.</text>
</comment>
<accession>A0A438MXU7</accession>
<evidence type="ECO:0000313" key="2">
    <source>
        <dbReference type="EMBL" id="RVX67745.1"/>
    </source>
</evidence>
<name>A0A438MXU7_EXOME</name>
<keyword evidence="1" id="KW-0812">Transmembrane</keyword>